<dbReference type="OrthoDB" id="9806127at2"/>
<dbReference type="Gene3D" id="3.40.50.300">
    <property type="entry name" value="P-loop containing nucleotide triphosphate hydrolases"/>
    <property type="match status" value="1"/>
</dbReference>
<keyword evidence="11" id="KW-1185">Reference proteome</keyword>
<organism evidence="10 11">
    <name type="scientific">Alkalibacterium olivapovliticus</name>
    <dbReference type="NCBI Taxonomy" id="99907"/>
    <lineage>
        <taxon>Bacteria</taxon>
        <taxon>Bacillati</taxon>
        <taxon>Bacillota</taxon>
        <taxon>Bacilli</taxon>
        <taxon>Lactobacillales</taxon>
        <taxon>Carnobacteriaceae</taxon>
        <taxon>Alkalibacterium</taxon>
    </lineage>
</organism>
<dbReference type="RefSeq" id="WP_106195409.1">
    <property type="nucleotide sequence ID" value="NZ_PVTO01000025.1"/>
</dbReference>
<dbReference type="PANTHER" id="PTHR43394">
    <property type="entry name" value="ATP-DEPENDENT PERMEASE MDL1, MITOCHONDRIAL"/>
    <property type="match status" value="1"/>
</dbReference>
<dbReference type="AlphaFoldDB" id="A0A2T0W0X4"/>
<evidence type="ECO:0000256" key="3">
    <source>
        <dbReference type="ARBA" id="ARBA00022741"/>
    </source>
</evidence>
<accession>A0A2T0W0X4</accession>
<feature type="transmembrane region" description="Helical" evidence="7">
    <location>
        <begin position="139"/>
        <end position="164"/>
    </location>
</feature>
<dbReference type="GO" id="GO:0005524">
    <property type="term" value="F:ATP binding"/>
    <property type="evidence" value="ECO:0007669"/>
    <property type="project" value="UniProtKB-KW"/>
</dbReference>
<evidence type="ECO:0000259" key="8">
    <source>
        <dbReference type="PROSITE" id="PS50893"/>
    </source>
</evidence>
<dbReference type="Pfam" id="PF00005">
    <property type="entry name" value="ABC_tran"/>
    <property type="match status" value="1"/>
</dbReference>
<dbReference type="SUPFAM" id="SSF90123">
    <property type="entry name" value="ABC transporter transmembrane region"/>
    <property type="match status" value="1"/>
</dbReference>
<gene>
    <name evidence="10" type="ORF">CLV38_12529</name>
</gene>
<dbReference type="GO" id="GO:0016887">
    <property type="term" value="F:ATP hydrolysis activity"/>
    <property type="evidence" value="ECO:0007669"/>
    <property type="project" value="InterPro"/>
</dbReference>
<dbReference type="GO" id="GO:0005886">
    <property type="term" value="C:plasma membrane"/>
    <property type="evidence" value="ECO:0007669"/>
    <property type="project" value="UniProtKB-SubCell"/>
</dbReference>
<dbReference type="InterPro" id="IPR011527">
    <property type="entry name" value="ABC1_TM_dom"/>
</dbReference>
<protein>
    <submittedName>
        <fullName evidence="10">ATP-binding cassette subfamily B protein</fullName>
    </submittedName>
</protein>
<evidence type="ECO:0000256" key="6">
    <source>
        <dbReference type="ARBA" id="ARBA00023136"/>
    </source>
</evidence>
<dbReference type="InterPro" id="IPR036640">
    <property type="entry name" value="ABC1_TM_sf"/>
</dbReference>
<dbReference type="GO" id="GO:0015421">
    <property type="term" value="F:ABC-type oligopeptide transporter activity"/>
    <property type="evidence" value="ECO:0007669"/>
    <property type="project" value="TreeGrafter"/>
</dbReference>
<evidence type="ECO:0000313" key="11">
    <source>
        <dbReference type="Proteomes" id="UP000238205"/>
    </source>
</evidence>
<comment type="subcellular location">
    <subcellularLocation>
        <location evidence="1">Cell membrane</location>
        <topology evidence="1">Multi-pass membrane protein</topology>
    </subcellularLocation>
</comment>
<comment type="caution">
    <text evidence="10">The sequence shown here is derived from an EMBL/GenBank/DDBJ whole genome shotgun (WGS) entry which is preliminary data.</text>
</comment>
<proteinExistence type="predicted"/>
<evidence type="ECO:0000256" key="7">
    <source>
        <dbReference type="SAM" id="Phobius"/>
    </source>
</evidence>
<keyword evidence="3" id="KW-0547">Nucleotide-binding</keyword>
<dbReference type="InterPro" id="IPR003593">
    <property type="entry name" value="AAA+_ATPase"/>
</dbReference>
<feature type="transmembrane region" description="Helical" evidence="7">
    <location>
        <begin position="170"/>
        <end position="188"/>
    </location>
</feature>
<name>A0A2T0W0X4_9LACT</name>
<dbReference type="PROSITE" id="PS50893">
    <property type="entry name" value="ABC_TRANSPORTER_2"/>
    <property type="match status" value="1"/>
</dbReference>
<dbReference type="InterPro" id="IPR017871">
    <property type="entry name" value="ABC_transporter-like_CS"/>
</dbReference>
<evidence type="ECO:0000256" key="2">
    <source>
        <dbReference type="ARBA" id="ARBA00022692"/>
    </source>
</evidence>
<sequence>MPKKKVPLFKVAREVLKYTFICWPTATSFYLLIGVTLGVLTGLSVWVMQFAFDSVTELAAGGRTMEAAILPVILLIVFLTSQEAVIALYTYYMNTIEARMHGFMSRKVAEKTAKLEPVLFEDPQMLDDINKASEGTSQAFGVGNTIISATTLYLPYIIIIAIYLYNLIPLLTLVILLTFATKMVALVVRSKLYMDLEEQSAPLRRKRLFYEDAMIGRQYFKETRQLGIFGFFKGKYMTSVHLLNRETWKADARAATFDLITEILNGINDVIILYLLFHSLQNGWITVGAFAAVLASVNELSDMIEELISDHFTVVAEDLGKISYLIKLFDLPEKTGEDREVNWRGTVEFERVSFSYPNAQHPSIDDVSLSIKNGETVAIVGENGAGKSTFTKLLLGLYEPTSGEIKVDGHAISTVSPEKLYKGVSAVFQYYQRYQLTLEENIRISDSGGEADLVPLMEQAGVDWESRSYPEGTETMLSREFGGIDLSGGQWQRVSIARGLYRLHDLIVLDEPTAAIDPLEESRLYEKFAEISKDKTSVIVTHRLGSAKIADKIVVLDKGKVVETGTHQELLANKGQYSEMYESQSSWYMN</sequence>
<keyword evidence="2 7" id="KW-0812">Transmembrane</keyword>
<keyword evidence="4 10" id="KW-0067">ATP-binding</keyword>
<evidence type="ECO:0000256" key="4">
    <source>
        <dbReference type="ARBA" id="ARBA00022840"/>
    </source>
</evidence>
<dbReference type="PROSITE" id="PS50929">
    <property type="entry name" value="ABC_TM1F"/>
    <property type="match status" value="1"/>
</dbReference>
<evidence type="ECO:0000313" key="10">
    <source>
        <dbReference type="EMBL" id="PRY78658.1"/>
    </source>
</evidence>
<feature type="domain" description="ABC transporter" evidence="8">
    <location>
        <begin position="347"/>
        <end position="583"/>
    </location>
</feature>
<keyword evidence="5 7" id="KW-1133">Transmembrane helix</keyword>
<reference evidence="10 11" key="1">
    <citation type="submission" date="2018-03" db="EMBL/GenBank/DDBJ databases">
        <title>Genomic Encyclopedia of Archaeal and Bacterial Type Strains, Phase II (KMG-II): from individual species to whole genera.</title>
        <authorList>
            <person name="Goeker M."/>
        </authorList>
    </citation>
    <scope>NUCLEOTIDE SEQUENCE [LARGE SCALE GENOMIC DNA]</scope>
    <source>
        <strain evidence="10 11">DSM 13175</strain>
    </source>
</reference>
<dbReference type="Gene3D" id="1.20.1560.10">
    <property type="entry name" value="ABC transporter type 1, transmembrane domain"/>
    <property type="match status" value="1"/>
</dbReference>
<dbReference type="SUPFAM" id="SSF52540">
    <property type="entry name" value="P-loop containing nucleoside triphosphate hydrolases"/>
    <property type="match status" value="1"/>
</dbReference>
<feature type="domain" description="ABC transmembrane type-1" evidence="9">
    <location>
        <begin position="31"/>
        <end position="309"/>
    </location>
</feature>
<evidence type="ECO:0000256" key="1">
    <source>
        <dbReference type="ARBA" id="ARBA00004651"/>
    </source>
</evidence>
<dbReference type="InterPro" id="IPR003439">
    <property type="entry name" value="ABC_transporter-like_ATP-bd"/>
</dbReference>
<dbReference type="SMART" id="SM00382">
    <property type="entry name" value="AAA"/>
    <property type="match status" value="1"/>
</dbReference>
<dbReference type="EMBL" id="PVTO01000025">
    <property type="protein sequence ID" value="PRY78658.1"/>
    <property type="molecule type" value="Genomic_DNA"/>
</dbReference>
<dbReference type="PANTHER" id="PTHR43394:SF1">
    <property type="entry name" value="ATP-BINDING CASSETTE SUB-FAMILY B MEMBER 10, MITOCHONDRIAL"/>
    <property type="match status" value="1"/>
</dbReference>
<evidence type="ECO:0000256" key="5">
    <source>
        <dbReference type="ARBA" id="ARBA00022989"/>
    </source>
</evidence>
<dbReference type="PROSITE" id="PS00211">
    <property type="entry name" value="ABC_TRANSPORTER_1"/>
    <property type="match status" value="1"/>
</dbReference>
<feature type="transmembrane region" description="Helical" evidence="7">
    <location>
        <begin position="21"/>
        <end position="48"/>
    </location>
</feature>
<evidence type="ECO:0000259" key="9">
    <source>
        <dbReference type="PROSITE" id="PS50929"/>
    </source>
</evidence>
<dbReference type="Proteomes" id="UP000238205">
    <property type="component" value="Unassembled WGS sequence"/>
</dbReference>
<keyword evidence="6 7" id="KW-0472">Membrane</keyword>
<dbReference type="InterPro" id="IPR027417">
    <property type="entry name" value="P-loop_NTPase"/>
</dbReference>
<feature type="transmembrane region" description="Helical" evidence="7">
    <location>
        <begin position="68"/>
        <end position="92"/>
    </location>
</feature>
<dbReference type="InterPro" id="IPR039421">
    <property type="entry name" value="Type_1_exporter"/>
</dbReference>